<comment type="caution">
    <text evidence="2">The sequence shown here is derived from an EMBL/GenBank/DDBJ whole genome shotgun (WGS) entry which is preliminary data.</text>
</comment>
<evidence type="ECO:0000313" key="2">
    <source>
        <dbReference type="EMBL" id="KJY01679.1"/>
    </source>
</evidence>
<protein>
    <submittedName>
        <fullName evidence="2">Uncharacterized protein</fullName>
    </submittedName>
</protein>
<dbReference type="EMBL" id="LAFY01000275">
    <property type="protein sequence ID" value="KJY01679.1"/>
    <property type="molecule type" value="Genomic_DNA"/>
</dbReference>
<gene>
    <name evidence="2" type="ORF">TI39_contig283g00019</name>
</gene>
<sequence length="388" mass="43440">MTRLLLDTTKSLHRMTASVSAATDSDHGVGHQNTSERNQNNPGDHDISHLMVESVGAINEVTLRHLTTDKEAETRAQKLSSGMTIAAVLESCVLPHTVKGHQIKPKAANGNDPSTTDKNGVAIGAPKGTQTGLEEVKTPQSPGSVPSRSSAPTAAQGKPRVDCTMTAAHDSAQKLLSITTNVLASIMGKPHENLLEGLPSEAATMTRAGDERRELADSVLCETRQLIEEHEQLQQKRFVLLTEQEQVIKRQGQNLAKQKQCVPEQIQLRKQLLHIIERKERNLDRREEVLDQQNSHRTTQRPLLLERDDLLKEEQVLHAKRLDLAQRWDELEAQYTQLEEQRLPRAERLEELKRRSISILQQVAIKLLRAMHIVFEECKLGNPEVAEK</sequence>
<feature type="compositionally biased region" description="Polar residues" evidence="1">
    <location>
        <begin position="31"/>
        <end position="42"/>
    </location>
</feature>
<dbReference type="AlphaFoldDB" id="A0A0F4GWQ4"/>
<keyword evidence="3" id="KW-1185">Reference proteome</keyword>
<organism evidence="2 3">
    <name type="scientific">Zymoseptoria brevis</name>
    <dbReference type="NCBI Taxonomy" id="1047168"/>
    <lineage>
        <taxon>Eukaryota</taxon>
        <taxon>Fungi</taxon>
        <taxon>Dikarya</taxon>
        <taxon>Ascomycota</taxon>
        <taxon>Pezizomycotina</taxon>
        <taxon>Dothideomycetes</taxon>
        <taxon>Dothideomycetidae</taxon>
        <taxon>Mycosphaerellales</taxon>
        <taxon>Mycosphaerellaceae</taxon>
        <taxon>Zymoseptoria</taxon>
    </lineage>
</organism>
<dbReference type="Proteomes" id="UP000033647">
    <property type="component" value="Unassembled WGS sequence"/>
</dbReference>
<reference evidence="2 3" key="1">
    <citation type="submission" date="2015-03" db="EMBL/GenBank/DDBJ databases">
        <title>RNA-seq based gene annotation and comparative genomics of four Zymoseptoria species reveal species-specific pathogenicity related genes and transposable element activity.</title>
        <authorList>
            <person name="Grandaubert J."/>
            <person name="Bhattacharyya A."/>
            <person name="Stukenbrock E.H."/>
        </authorList>
    </citation>
    <scope>NUCLEOTIDE SEQUENCE [LARGE SCALE GENOMIC DNA]</scope>
    <source>
        <strain evidence="2 3">Zb18110</strain>
    </source>
</reference>
<name>A0A0F4GWQ4_9PEZI</name>
<evidence type="ECO:0000313" key="3">
    <source>
        <dbReference type="Proteomes" id="UP000033647"/>
    </source>
</evidence>
<feature type="region of interest" description="Disordered" evidence="1">
    <location>
        <begin position="17"/>
        <end position="45"/>
    </location>
</feature>
<feature type="compositionally biased region" description="Polar residues" evidence="1">
    <location>
        <begin position="128"/>
        <end position="153"/>
    </location>
</feature>
<feature type="region of interest" description="Disordered" evidence="1">
    <location>
        <begin position="103"/>
        <end position="160"/>
    </location>
</feature>
<evidence type="ECO:0000256" key="1">
    <source>
        <dbReference type="SAM" id="MobiDB-lite"/>
    </source>
</evidence>
<proteinExistence type="predicted"/>
<accession>A0A0F4GWQ4</accession>